<evidence type="ECO:0000313" key="1">
    <source>
        <dbReference type="EMBL" id="TKW10953.1"/>
    </source>
</evidence>
<dbReference type="Gramene" id="TKW10953">
    <property type="protein sequence ID" value="TKW10953"/>
    <property type="gene ID" value="SEVIR_6G202650v2"/>
</dbReference>
<sequence length="29" mass="3150">MMNGACGTRDLLDEMPKNGLIHPIHAKEG</sequence>
<evidence type="ECO:0000313" key="2">
    <source>
        <dbReference type="Proteomes" id="UP000298652"/>
    </source>
</evidence>
<name>A0A4U6UAI8_SETVI</name>
<dbReference type="AlphaFoldDB" id="A0A4U6UAI8"/>
<accession>A0A4U6UAI8</accession>
<reference evidence="1" key="1">
    <citation type="submission" date="2019-03" db="EMBL/GenBank/DDBJ databases">
        <title>WGS assembly of Setaria viridis.</title>
        <authorList>
            <person name="Huang P."/>
            <person name="Jenkins J."/>
            <person name="Grimwood J."/>
            <person name="Barry K."/>
            <person name="Healey A."/>
            <person name="Mamidi S."/>
            <person name="Sreedasyam A."/>
            <person name="Shu S."/>
            <person name="Feldman M."/>
            <person name="Wu J."/>
            <person name="Yu Y."/>
            <person name="Chen C."/>
            <person name="Johnson J."/>
            <person name="Rokhsar D."/>
            <person name="Baxter I."/>
            <person name="Schmutz J."/>
            <person name="Brutnell T."/>
            <person name="Kellogg E."/>
        </authorList>
    </citation>
    <scope>NUCLEOTIDE SEQUENCE [LARGE SCALE GENOMIC DNA]</scope>
</reference>
<proteinExistence type="predicted"/>
<organism evidence="1 2">
    <name type="scientific">Setaria viridis</name>
    <name type="common">Green bristlegrass</name>
    <name type="synonym">Setaria italica subsp. viridis</name>
    <dbReference type="NCBI Taxonomy" id="4556"/>
    <lineage>
        <taxon>Eukaryota</taxon>
        <taxon>Viridiplantae</taxon>
        <taxon>Streptophyta</taxon>
        <taxon>Embryophyta</taxon>
        <taxon>Tracheophyta</taxon>
        <taxon>Spermatophyta</taxon>
        <taxon>Magnoliopsida</taxon>
        <taxon>Liliopsida</taxon>
        <taxon>Poales</taxon>
        <taxon>Poaceae</taxon>
        <taxon>PACMAD clade</taxon>
        <taxon>Panicoideae</taxon>
        <taxon>Panicodae</taxon>
        <taxon>Paniceae</taxon>
        <taxon>Cenchrinae</taxon>
        <taxon>Setaria</taxon>
    </lineage>
</organism>
<gene>
    <name evidence="1" type="ORF">SEVIR_6G202650v2</name>
</gene>
<dbReference type="Proteomes" id="UP000298652">
    <property type="component" value="Chromosome 6"/>
</dbReference>
<dbReference type="EMBL" id="CM016557">
    <property type="protein sequence ID" value="TKW10953.1"/>
    <property type="molecule type" value="Genomic_DNA"/>
</dbReference>
<protein>
    <submittedName>
        <fullName evidence="1">Uncharacterized protein</fullName>
    </submittedName>
</protein>
<keyword evidence="2" id="KW-1185">Reference proteome</keyword>